<evidence type="ECO:0000256" key="1">
    <source>
        <dbReference type="SAM" id="Phobius"/>
    </source>
</evidence>
<protein>
    <recommendedName>
        <fullName evidence="4">Carbohydrate-binding module family 67 protein</fullName>
    </recommendedName>
</protein>
<proteinExistence type="predicted"/>
<keyword evidence="1" id="KW-1133">Transmembrane helix</keyword>
<keyword evidence="1" id="KW-0472">Membrane</keyword>
<feature type="transmembrane region" description="Helical" evidence="1">
    <location>
        <begin position="23"/>
        <end position="41"/>
    </location>
</feature>
<sequence length="398" mass="41861">MVWPGEEFGPFSLRPHLPDCPRIAVILPFVGLFAAVIVVASPSSQLCTREQSFTDSTPGCKNTATPHVFQPAFLNVSKWIWTGENPTPGGNNIISTRPLRKNITTPCDKCAICATIVVASDDAHTFYVNGVRIGAGGDFKQGQALFVALQPSWNLFAVAGQNTIANSPAGVMATILIHYTDGTSATFITDESWRTLEAAPPTNFQLASTDDSSWAFAAIQGTFENSVWGQPTLPPVLPLSGSKWIWTSNTANTGAAVASCAFRKTINQCAKVAVCATVLIFADDHYTLYVNGASVGSGSFAGGAAIAYTIPNLLPTLNTFAINATNDVGSAGLIATILVTYQDGSNETVVTDGSWKATLTVPQGFESPTFDDSDWPNADVVGAYGIAPWGTGLAIPSA</sequence>
<evidence type="ECO:0000313" key="2">
    <source>
        <dbReference type="EMBL" id="KDQ32966.1"/>
    </source>
</evidence>
<evidence type="ECO:0000313" key="3">
    <source>
        <dbReference type="Proteomes" id="UP000027073"/>
    </source>
</evidence>
<dbReference type="HOGENOM" id="CLU_041807_0_0_1"/>
<dbReference type="Gene3D" id="2.60.120.260">
    <property type="entry name" value="Galactose-binding domain-like"/>
    <property type="match status" value="2"/>
</dbReference>
<accession>A0A067PAQ7</accession>
<reference evidence="3" key="1">
    <citation type="journal article" date="2014" name="Proc. Natl. Acad. Sci. U.S.A.">
        <title>Extensive sampling of basidiomycete genomes demonstrates inadequacy of the white-rot/brown-rot paradigm for wood decay fungi.</title>
        <authorList>
            <person name="Riley R."/>
            <person name="Salamov A.A."/>
            <person name="Brown D.W."/>
            <person name="Nagy L.G."/>
            <person name="Floudas D."/>
            <person name="Held B.W."/>
            <person name="Levasseur A."/>
            <person name="Lombard V."/>
            <person name="Morin E."/>
            <person name="Otillar R."/>
            <person name="Lindquist E.A."/>
            <person name="Sun H."/>
            <person name="LaButti K.M."/>
            <person name="Schmutz J."/>
            <person name="Jabbour D."/>
            <person name="Luo H."/>
            <person name="Baker S.E."/>
            <person name="Pisabarro A.G."/>
            <person name="Walton J.D."/>
            <person name="Blanchette R.A."/>
            <person name="Henrissat B."/>
            <person name="Martin F."/>
            <person name="Cullen D."/>
            <person name="Hibbett D.S."/>
            <person name="Grigoriev I.V."/>
        </authorList>
    </citation>
    <scope>NUCLEOTIDE SEQUENCE [LARGE SCALE GENOMIC DNA]</scope>
    <source>
        <strain evidence="3">PC15</strain>
    </source>
</reference>
<dbReference type="AlphaFoldDB" id="A0A067PAQ7"/>
<organism evidence="2 3">
    <name type="scientific">Pleurotus ostreatus (strain PC15)</name>
    <name type="common">Oyster mushroom</name>
    <dbReference type="NCBI Taxonomy" id="1137138"/>
    <lineage>
        <taxon>Eukaryota</taxon>
        <taxon>Fungi</taxon>
        <taxon>Dikarya</taxon>
        <taxon>Basidiomycota</taxon>
        <taxon>Agaricomycotina</taxon>
        <taxon>Agaricomycetes</taxon>
        <taxon>Agaricomycetidae</taxon>
        <taxon>Agaricales</taxon>
        <taxon>Pleurotineae</taxon>
        <taxon>Pleurotaceae</taxon>
        <taxon>Pleurotus</taxon>
    </lineage>
</organism>
<dbReference type="STRING" id="1137138.A0A067PAQ7"/>
<name>A0A067PAQ7_PLEO1</name>
<dbReference type="OrthoDB" id="10036721at2759"/>
<gene>
    <name evidence="2" type="ORF">PLEOSDRAFT_1073321</name>
</gene>
<dbReference type="InParanoid" id="A0A067PAQ7"/>
<keyword evidence="1" id="KW-0812">Transmembrane</keyword>
<dbReference type="Proteomes" id="UP000027073">
    <property type="component" value="Unassembled WGS sequence"/>
</dbReference>
<dbReference type="VEuPathDB" id="FungiDB:PLEOSDRAFT_1073321"/>
<evidence type="ECO:0008006" key="4">
    <source>
        <dbReference type="Google" id="ProtNLM"/>
    </source>
</evidence>
<dbReference type="EMBL" id="KL198004">
    <property type="protein sequence ID" value="KDQ32966.1"/>
    <property type="molecule type" value="Genomic_DNA"/>
</dbReference>